<proteinExistence type="predicted"/>
<reference evidence="2 4" key="1">
    <citation type="submission" date="2024-02" db="EMBL/GenBank/DDBJ databases">
        <authorList>
            <person name="Chen Y."/>
            <person name="Shah S."/>
            <person name="Dougan E. K."/>
            <person name="Thang M."/>
            <person name="Chan C."/>
        </authorList>
    </citation>
    <scope>NUCLEOTIDE SEQUENCE [LARGE SCALE GENOMIC DNA]</scope>
</reference>
<evidence type="ECO:0000313" key="2">
    <source>
        <dbReference type="EMBL" id="CAK9058288.1"/>
    </source>
</evidence>
<keyword evidence="4" id="KW-1185">Reference proteome</keyword>
<gene>
    <name evidence="2" type="ORF">CCMP2556_LOCUS28730</name>
    <name evidence="3" type="ORF">CCMP2556_LOCUS28984</name>
</gene>
<sequence length="105" mass="12155">MVKSEPEDSVYKEDIKEEKSAKSPRDLIWECFQKVTEEKNIGHWLDETFRDRSRMKNAIGRVAMDRGGDFRPVLSLAPTTTMNDFWLSLDQLDYSMDAKHGSSLP</sequence>
<name>A0ABP0N3D0_9DINO</name>
<feature type="region of interest" description="Disordered" evidence="1">
    <location>
        <begin position="1"/>
        <end position="23"/>
    </location>
</feature>
<organism evidence="2 4">
    <name type="scientific">Durusdinium trenchii</name>
    <dbReference type="NCBI Taxonomy" id="1381693"/>
    <lineage>
        <taxon>Eukaryota</taxon>
        <taxon>Sar</taxon>
        <taxon>Alveolata</taxon>
        <taxon>Dinophyceae</taxon>
        <taxon>Suessiales</taxon>
        <taxon>Symbiodiniaceae</taxon>
        <taxon>Durusdinium</taxon>
    </lineage>
</organism>
<evidence type="ECO:0000313" key="3">
    <source>
        <dbReference type="EMBL" id="CAK9058792.1"/>
    </source>
</evidence>
<dbReference type="EMBL" id="CAXAMN010021357">
    <property type="protein sequence ID" value="CAK9058288.1"/>
    <property type="molecule type" value="Genomic_DNA"/>
</dbReference>
<evidence type="ECO:0000313" key="4">
    <source>
        <dbReference type="Proteomes" id="UP001642484"/>
    </source>
</evidence>
<dbReference type="EMBL" id="CAXAMN010021364">
    <property type="protein sequence ID" value="CAK9058792.1"/>
    <property type="molecule type" value="Genomic_DNA"/>
</dbReference>
<accession>A0ABP0N3D0</accession>
<protein>
    <submittedName>
        <fullName evidence="2">Uncharacterized protein</fullName>
    </submittedName>
</protein>
<comment type="caution">
    <text evidence="2">The sequence shown here is derived from an EMBL/GenBank/DDBJ whole genome shotgun (WGS) entry which is preliminary data.</text>
</comment>
<evidence type="ECO:0000256" key="1">
    <source>
        <dbReference type="SAM" id="MobiDB-lite"/>
    </source>
</evidence>
<dbReference type="Proteomes" id="UP001642484">
    <property type="component" value="Unassembled WGS sequence"/>
</dbReference>